<comment type="caution">
    <text evidence="1">The sequence shown here is derived from an EMBL/GenBank/DDBJ whole genome shotgun (WGS) entry which is preliminary data.</text>
</comment>
<gene>
    <name evidence="1" type="ORF">PanWU01x14_187550</name>
</gene>
<dbReference type="EMBL" id="JXTB01000182">
    <property type="protein sequence ID" value="PON55575.1"/>
    <property type="molecule type" value="Genomic_DNA"/>
</dbReference>
<dbReference type="Proteomes" id="UP000237105">
    <property type="component" value="Unassembled WGS sequence"/>
</dbReference>
<proteinExistence type="predicted"/>
<accession>A0A2P5C3H7</accession>
<reference evidence="2" key="1">
    <citation type="submission" date="2016-06" db="EMBL/GenBank/DDBJ databases">
        <title>Parallel loss of symbiosis genes in relatives of nitrogen-fixing non-legume Parasponia.</title>
        <authorList>
            <person name="Van Velzen R."/>
            <person name="Holmer R."/>
            <person name="Bu F."/>
            <person name="Rutten L."/>
            <person name="Van Zeijl A."/>
            <person name="Liu W."/>
            <person name="Santuari L."/>
            <person name="Cao Q."/>
            <person name="Sharma T."/>
            <person name="Shen D."/>
            <person name="Roswanjaya Y."/>
            <person name="Wardhani T."/>
            <person name="Kalhor M.S."/>
            <person name="Jansen J."/>
            <person name="Van den Hoogen J."/>
            <person name="Gungor B."/>
            <person name="Hartog M."/>
            <person name="Hontelez J."/>
            <person name="Verver J."/>
            <person name="Yang W.-C."/>
            <person name="Schijlen E."/>
            <person name="Repin R."/>
            <person name="Schilthuizen M."/>
            <person name="Schranz E."/>
            <person name="Heidstra R."/>
            <person name="Miyata K."/>
            <person name="Fedorova E."/>
            <person name="Kohlen W."/>
            <person name="Bisseling T."/>
            <person name="Smit S."/>
            <person name="Geurts R."/>
        </authorList>
    </citation>
    <scope>NUCLEOTIDE SEQUENCE [LARGE SCALE GENOMIC DNA]</scope>
    <source>
        <strain evidence="2">cv. WU1-14</strain>
    </source>
</reference>
<name>A0A2P5C3H7_PARAD</name>
<evidence type="ECO:0000313" key="1">
    <source>
        <dbReference type="EMBL" id="PON55575.1"/>
    </source>
</evidence>
<protein>
    <submittedName>
        <fullName evidence="1">Uncharacterized protein</fullName>
    </submittedName>
</protein>
<sequence>MGEGDMFDRAGGGSTSIVEMVVSPKSWVHQCPYEKVLPLIGHLPLRNLGTWHTGVADVLSIHMVSNAVMTASIDHASQWVAQGVHSQAQML</sequence>
<dbReference type="AlphaFoldDB" id="A0A2P5C3H7"/>
<evidence type="ECO:0000313" key="2">
    <source>
        <dbReference type="Proteomes" id="UP000237105"/>
    </source>
</evidence>
<organism evidence="1 2">
    <name type="scientific">Parasponia andersonii</name>
    <name type="common">Sponia andersonii</name>
    <dbReference type="NCBI Taxonomy" id="3476"/>
    <lineage>
        <taxon>Eukaryota</taxon>
        <taxon>Viridiplantae</taxon>
        <taxon>Streptophyta</taxon>
        <taxon>Embryophyta</taxon>
        <taxon>Tracheophyta</taxon>
        <taxon>Spermatophyta</taxon>
        <taxon>Magnoliopsida</taxon>
        <taxon>eudicotyledons</taxon>
        <taxon>Gunneridae</taxon>
        <taxon>Pentapetalae</taxon>
        <taxon>rosids</taxon>
        <taxon>fabids</taxon>
        <taxon>Rosales</taxon>
        <taxon>Cannabaceae</taxon>
        <taxon>Parasponia</taxon>
    </lineage>
</organism>
<keyword evidence="2" id="KW-1185">Reference proteome</keyword>